<dbReference type="OrthoDB" id="10261302at2759"/>
<dbReference type="PANTHER" id="PTHR24153">
    <property type="entry name" value="ESPIN"/>
    <property type="match status" value="1"/>
</dbReference>
<evidence type="ECO:0000256" key="3">
    <source>
        <dbReference type="SAM" id="MobiDB-lite"/>
    </source>
</evidence>
<accession>A0A7J5ZF55</accession>
<dbReference type="PANTHER" id="PTHR24153:SF14">
    <property type="entry name" value="ESPIN"/>
    <property type="match status" value="1"/>
</dbReference>
<evidence type="ECO:0008006" key="6">
    <source>
        <dbReference type="Google" id="ProtNLM"/>
    </source>
</evidence>
<gene>
    <name evidence="4" type="ORF">F7725_000505</name>
</gene>
<dbReference type="InterPro" id="IPR052420">
    <property type="entry name" value="Espin/Espin-like"/>
</dbReference>
<evidence type="ECO:0000256" key="1">
    <source>
        <dbReference type="ARBA" id="ARBA00022737"/>
    </source>
</evidence>
<organism evidence="4 5">
    <name type="scientific">Dissostichus mawsoni</name>
    <name type="common">Antarctic cod</name>
    <dbReference type="NCBI Taxonomy" id="36200"/>
    <lineage>
        <taxon>Eukaryota</taxon>
        <taxon>Metazoa</taxon>
        <taxon>Chordata</taxon>
        <taxon>Craniata</taxon>
        <taxon>Vertebrata</taxon>
        <taxon>Euteleostomi</taxon>
        <taxon>Actinopterygii</taxon>
        <taxon>Neopterygii</taxon>
        <taxon>Teleostei</taxon>
        <taxon>Neoteleostei</taxon>
        <taxon>Acanthomorphata</taxon>
        <taxon>Eupercaria</taxon>
        <taxon>Perciformes</taxon>
        <taxon>Notothenioidei</taxon>
        <taxon>Nototheniidae</taxon>
        <taxon>Dissostichus</taxon>
    </lineage>
</organism>
<evidence type="ECO:0000256" key="2">
    <source>
        <dbReference type="ARBA" id="ARBA00023043"/>
    </source>
</evidence>
<proteinExistence type="predicted"/>
<sequence>MSQVPTRQIRRLSRAQMIYWPEHFLPHINGSPVSYESLTLDLFMLGYFQLLEMSMSRSERKFRHLLCYEMFDRLGSHKWEVIRQFHKEVMEGIERGKQDWADGPVKDVPSVTVKIIEEPKVDKPPPREGHNEDSIKVEEEAARLASMPAWRRDMMKKKMDEERKQEQQAKQVKDMEEKTELERLRNLGYDETKLAPWQRQIILKKGDIAK</sequence>
<dbReference type="GO" id="GO:0051017">
    <property type="term" value="P:actin filament bundle assembly"/>
    <property type="evidence" value="ECO:0007669"/>
    <property type="project" value="TreeGrafter"/>
</dbReference>
<name>A0A7J5ZF55_DISMA</name>
<dbReference type="GO" id="GO:0005737">
    <property type="term" value="C:cytoplasm"/>
    <property type="evidence" value="ECO:0007669"/>
    <property type="project" value="TreeGrafter"/>
</dbReference>
<protein>
    <recommendedName>
        <fullName evidence="6">Espin</fullName>
    </recommendedName>
</protein>
<reference evidence="4 5" key="1">
    <citation type="submission" date="2020-03" db="EMBL/GenBank/DDBJ databases">
        <title>Dissostichus mawsoni Genome sequencing and assembly.</title>
        <authorList>
            <person name="Park H."/>
        </authorList>
    </citation>
    <scope>NUCLEOTIDE SEQUENCE [LARGE SCALE GENOMIC DNA]</scope>
    <source>
        <strain evidence="4">DM0001</strain>
        <tissue evidence="4">Muscle</tissue>
    </source>
</reference>
<keyword evidence="5" id="KW-1185">Reference proteome</keyword>
<dbReference type="Proteomes" id="UP000518266">
    <property type="component" value="Unassembled WGS sequence"/>
</dbReference>
<comment type="caution">
    <text evidence="4">The sequence shown here is derived from an EMBL/GenBank/DDBJ whole genome shotgun (WGS) entry which is preliminary data.</text>
</comment>
<evidence type="ECO:0000313" key="4">
    <source>
        <dbReference type="EMBL" id="KAF3860250.1"/>
    </source>
</evidence>
<dbReference type="GO" id="GO:0051015">
    <property type="term" value="F:actin filament binding"/>
    <property type="evidence" value="ECO:0007669"/>
    <property type="project" value="TreeGrafter"/>
</dbReference>
<keyword evidence="1" id="KW-0677">Repeat</keyword>
<evidence type="ECO:0000313" key="5">
    <source>
        <dbReference type="Proteomes" id="UP000518266"/>
    </source>
</evidence>
<dbReference type="EMBL" id="JAAKFY010000002">
    <property type="protein sequence ID" value="KAF3860250.1"/>
    <property type="molecule type" value="Genomic_DNA"/>
</dbReference>
<keyword evidence="2" id="KW-0040">ANK repeat</keyword>
<feature type="region of interest" description="Disordered" evidence="3">
    <location>
        <begin position="155"/>
        <end position="177"/>
    </location>
</feature>
<dbReference type="AlphaFoldDB" id="A0A7J5ZF55"/>